<dbReference type="GO" id="GO:0005737">
    <property type="term" value="C:cytoplasm"/>
    <property type="evidence" value="ECO:0007669"/>
    <property type="project" value="UniProtKB-SubCell"/>
</dbReference>
<sequence>MNISDDCVASFHYTLTDNTGKVLDSSQGQEPLSYLHGASNIIPGLEAALSGKAVGDKLTVAVNAADAYGLRNDDLVQELPSSMFSGIDQIEVGMEFHAETEHGLQVVTVTKVDGDQVTIDGNHPLAGIDLNFDVEITEVRAATEEELSHGHAHGAGGHHHH</sequence>
<protein>
    <recommendedName>
        <fullName evidence="10">Peptidyl-prolyl cis-trans isomerase</fullName>
        <ecNumber evidence="10">5.2.1.8</ecNumber>
    </recommendedName>
</protein>
<dbReference type="Proteomes" id="UP000001036">
    <property type="component" value="Chromosome"/>
</dbReference>
<organism evidence="12 13">
    <name type="scientific">Cellvibrio japonicus (strain Ueda107)</name>
    <name type="common">Pseudomonas fluorescens subsp. cellulosa</name>
    <dbReference type="NCBI Taxonomy" id="498211"/>
    <lineage>
        <taxon>Bacteria</taxon>
        <taxon>Pseudomonadati</taxon>
        <taxon>Pseudomonadota</taxon>
        <taxon>Gammaproteobacteria</taxon>
        <taxon>Cellvibrionales</taxon>
        <taxon>Cellvibrionaceae</taxon>
        <taxon>Cellvibrio</taxon>
    </lineage>
</organism>
<evidence type="ECO:0000313" key="13">
    <source>
        <dbReference type="Proteomes" id="UP000001036"/>
    </source>
</evidence>
<proteinExistence type="inferred from homology"/>
<comment type="similarity">
    <text evidence="3 10">Belongs to the FKBP-type PPIase family.</text>
</comment>
<keyword evidence="7 9" id="KW-0413">Isomerase</keyword>
<gene>
    <name evidence="12" type="ordered locus">CJA_1627</name>
</gene>
<accession>B3PEB7</accession>
<evidence type="ECO:0000256" key="1">
    <source>
        <dbReference type="ARBA" id="ARBA00000971"/>
    </source>
</evidence>
<keyword evidence="13" id="KW-1185">Reference proteome</keyword>
<dbReference type="GO" id="GO:0042026">
    <property type="term" value="P:protein refolding"/>
    <property type="evidence" value="ECO:0007669"/>
    <property type="project" value="UniProtKB-ARBA"/>
</dbReference>
<dbReference type="eggNOG" id="COG1047">
    <property type="taxonomic scope" value="Bacteria"/>
</dbReference>
<evidence type="ECO:0000256" key="10">
    <source>
        <dbReference type="RuleBase" id="RU003915"/>
    </source>
</evidence>
<dbReference type="EMBL" id="CP000934">
    <property type="protein sequence ID" value="ACE84187.1"/>
    <property type="molecule type" value="Genomic_DNA"/>
</dbReference>
<keyword evidence="5 9" id="KW-0697">Rotamase</keyword>
<dbReference type="PANTHER" id="PTHR47861:SF3">
    <property type="entry name" value="FKBP-TYPE PEPTIDYL-PROLYL CIS-TRANS ISOMERASE SLYD"/>
    <property type="match status" value="1"/>
</dbReference>
<evidence type="ECO:0000256" key="4">
    <source>
        <dbReference type="ARBA" id="ARBA00022490"/>
    </source>
</evidence>
<dbReference type="Pfam" id="PF00254">
    <property type="entry name" value="FKBP_C"/>
    <property type="match status" value="1"/>
</dbReference>
<comment type="function">
    <text evidence="8">Also involved in hydrogenase metallocenter assembly, probably by participating in the nickel insertion step. This function in hydrogenase biosynthesis requires chaperone activity and the presence of the metal-binding domain, but not PPIase activity.</text>
</comment>
<dbReference type="SUPFAM" id="SSF54534">
    <property type="entry name" value="FKBP-like"/>
    <property type="match status" value="1"/>
</dbReference>
<dbReference type="KEGG" id="cja:CJA_1627"/>
<evidence type="ECO:0000256" key="2">
    <source>
        <dbReference type="ARBA" id="ARBA00004496"/>
    </source>
</evidence>
<name>B3PEB7_CELJU</name>
<comment type="subcellular location">
    <subcellularLocation>
        <location evidence="2">Cytoplasm</location>
    </subcellularLocation>
</comment>
<evidence type="ECO:0000256" key="3">
    <source>
        <dbReference type="ARBA" id="ARBA00006577"/>
    </source>
</evidence>
<keyword evidence="6" id="KW-0143">Chaperone</keyword>
<dbReference type="STRING" id="498211.CJA_1627"/>
<dbReference type="PANTHER" id="PTHR47861">
    <property type="entry name" value="FKBP-TYPE PEPTIDYL-PROLYL CIS-TRANS ISOMERASE SLYD"/>
    <property type="match status" value="1"/>
</dbReference>
<dbReference type="GO" id="GO:0003755">
    <property type="term" value="F:peptidyl-prolyl cis-trans isomerase activity"/>
    <property type="evidence" value="ECO:0007669"/>
    <property type="project" value="UniProtKB-UniRule"/>
</dbReference>
<evidence type="ECO:0000256" key="5">
    <source>
        <dbReference type="ARBA" id="ARBA00023110"/>
    </source>
</evidence>
<evidence type="ECO:0000256" key="9">
    <source>
        <dbReference type="PROSITE-ProRule" id="PRU00277"/>
    </source>
</evidence>
<evidence type="ECO:0000256" key="6">
    <source>
        <dbReference type="ARBA" id="ARBA00023186"/>
    </source>
</evidence>
<comment type="catalytic activity">
    <reaction evidence="1 9 10">
        <text>[protein]-peptidylproline (omega=180) = [protein]-peptidylproline (omega=0)</text>
        <dbReference type="Rhea" id="RHEA:16237"/>
        <dbReference type="Rhea" id="RHEA-COMP:10747"/>
        <dbReference type="Rhea" id="RHEA-COMP:10748"/>
        <dbReference type="ChEBI" id="CHEBI:83833"/>
        <dbReference type="ChEBI" id="CHEBI:83834"/>
        <dbReference type="EC" id="5.2.1.8"/>
    </reaction>
</comment>
<evidence type="ECO:0000313" key="12">
    <source>
        <dbReference type="EMBL" id="ACE84187.1"/>
    </source>
</evidence>
<dbReference type="InterPro" id="IPR001179">
    <property type="entry name" value="PPIase_FKBP_dom"/>
</dbReference>
<evidence type="ECO:0000256" key="8">
    <source>
        <dbReference type="ARBA" id="ARBA00037071"/>
    </source>
</evidence>
<dbReference type="RefSeq" id="WP_012487251.1">
    <property type="nucleotide sequence ID" value="NC_010995.1"/>
</dbReference>
<reference evidence="12 13" key="1">
    <citation type="journal article" date="2008" name="J. Bacteriol.">
        <title>Insights into plant cell wall degradation from the genome sequence of the soil bacterium Cellvibrio japonicus.</title>
        <authorList>
            <person name="Deboy R.T."/>
            <person name="Mongodin E.F."/>
            <person name="Fouts D.E."/>
            <person name="Tailford L.E."/>
            <person name="Khouri H."/>
            <person name="Emerson J.B."/>
            <person name="Mohamoud Y."/>
            <person name="Watkins K."/>
            <person name="Henrissat B."/>
            <person name="Gilbert H.J."/>
            <person name="Nelson K.E."/>
        </authorList>
    </citation>
    <scope>NUCLEOTIDE SEQUENCE [LARGE SCALE GENOMIC DNA]</scope>
    <source>
        <strain evidence="12 13">Ueda107</strain>
    </source>
</reference>
<keyword evidence="4" id="KW-0963">Cytoplasm</keyword>
<evidence type="ECO:0000256" key="7">
    <source>
        <dbReference type="ARBA" id="ARBA00023235"/>
    </source>
</evidence>
<dbReference type="AlphaFoldDB" id="B3PEB7"/>
<dbReference type="PROSITE" id="PS50059">
    <property type="entry name" value="FKBP_PPIASE"/>
    <property type="match status" value="1"/>
</dbReference>
<feature type="domain" description="PPIase FKBP-type" evidence="11">
    <location>
        <begin position="6"/>
        <end position="80"/>
    </location>
</feature>
<dbReference type="InterPro" id="IPR046357">
    <property type="entry name" value="PPIase_dom_sf"/>
</dbReference>
<dbReference type="HOGENOM" id="CLU_098197_1_0_6"/>
<dbReference type="Gene3D" id="3.10.50.40">
    <property type="match status" value="1"/>
</dbReference>
<dbReference type="OrthoDB" id="9808891at2"/>
<dbReference type="EC" id="5.2.1.8" evidence="10"/>
<evidence type="ECO:0000259" key="11">
    <source>
        <dbReference type="PROSITE" id="PS50059"/>
    </source>
</evidence>